<dbReference type="InterPro" id="IPR027417">
    <property type="entry name" value="P-loop_NTPase"/>
</dbReference>
<proteinExistence type="predicted"/>
<evidence type="ECO:0000313" key="1">
    <source>
        <dbReference type="EMBL" id="KAJ8309016.1"/>
    </source>
</evidence>
<gene>
    <name evidence="1" type="ORF">KUTeg_013890</name>
</gene>
<dbReference type="EMBL" id="JARBDR010000657">
    <property type="protein sequence ID" value="KAJ8309016.1"/>
    <property type="molecule type" value="Genomic_DNA"/>
</dbReference>
<protein>
    <submittedName>
        <fullName evidence="1">Uncharacterized protein</fullName>
    </submittedName>
</protein>
<accession>A0ABQ9EXH2</accession>
<reference evidence="1 2" key="1">
    <citation type="submission" date="2022-12" db="EMBL/GenBank/DDBJ databases">
        <title>Chromosome-level genome of Tegillarca granosa.</title>
        <authorList>
            <person name="Kim J."/>
        </authorList>
    </citation>
    <scope>NUCLEOTIDE SEQUENCE [LARGE SCALE GENOMIC DNA]</scope>
    <source>
        <strain evidence="1">Teg-2019</strain>
        <tissue evidence="1">Adductor muscle</tissue>
    </source>
</reference>
<dbReference type="Proteomes" id="UP001217089">
    <property type="component" value="Unassembled WGS sequence"/>
</dbReference>
<evidence type="ECO:0000313" key="2">
    <source>
        <dbReference type="Proteomes" id="UP001217089"/>
    </source>
</evidence>
<dbReference type="SUPFAM" id="SSF52540">
    <property type="entry name" value="P-loop containing nucleoside triphosphate hydrolases"/>
    <property type="match status" value="1"/>
</dbReference>
<comment type="caution">
    <text evidence="1">The sequence shown here is derived from an EMBL/GenBank/DDBJ whole genome shotgun (WGS) entry which is preliminary data.</text>
</comment>
<sequence length="591" mass="68079">MILTQNMLWLESECETLTPNTIKKYYNINFHLLSGTNERKHVIELSVAHFEGIVFQSKEGPTAWKVNKNDEVCKISLEDWFSLMNKVRKPMSLTPEAIVENLKRKNEGKMAEAFEMLKSYTAFRKNRCIAIVQYNFSVLLKEDEDNPLQSCNDCEFLCDVFIIVPCTLPILISFCKICDDHACMSNCRTYNHRISKILTYKLRSYIRDLVGILSYTIDIKDDIKGKLHKCLQQGDFYQDSTTTLIQAKKILHAFVKVVAIIPSPLRNIIDDTSLRSIMKNLENMQTLEQYKILYYDFPVEDRLLVHGFPGTGKTEVIKEAIRIKMGLCTTLTRYELDEMWSNNRKNLMKIVHVFVDDAQFLSEECINWYEKLNNLMISKVTGKFWIFFGNHLTRRGPTVEQVIGKDIALFQRRSLQSIIRNTKKIAKFAMKFADDREYTDAVGSIPHDAVGEEVSIINDDVSTEQARYNVFKNQMKKCLKFYKAGSIAVLFSKVEDIPTELKAGSKSFRQKVGVGLKYCDKSEAIFVKIPEHGDLKIVNASRNNAKDAVVVDSVRRYASLDRLVVIVIGCEFSWQSIEYAAFTRPLVKLIF</sequence>
<organism evidence="1 2">
    <name type="scientific">Tegillarca granosa</name>
    <name type="common">Malaysian cockle</name>
    <name type="synonym">Anadara granosa</name>
    <dbReference type="NCBI Taxonomy" id="220873"/>
    <lineage>
        <taxon>Eukaryota</taxon>
        <taxon>Metazoa</taxon>
        <taxon>Spiralia</taxon>
        <taxon>Lophotrochozoa</taxon>
        <taxon>Mollusca</taxon>
        <taxon>Bivalvia</taxon>
        <taxon>Autobranchia</taxon>
        <taxon>Pteriomorphia</taxon>
        <taxon>Arcoida</taxon>
        <taxon>Arcoidea</taxon>
        <taxon>Arcidae</taxon>
        <taxon>Tegillarca</taxon>
    </lineage>
</organism>
<name>A0ABQ9EXH2_TEGGR</name>
<keyword evidence="2" id="KW-1185">Reference proteome</keyword>